<dbReference type="EMBL" id="JAEUAX010000006">
    <property type="protein sequence ID" value="MBW9110639.1"/>
    <property type="molecule type" value="Genomic_DNA"/>
</dbReference>
<dbReference type="InterPro" id="IPR029063">
    <property type="entry name" value="SAM-dependent_MTases_sf"/>
</dbReference>
<evidence type="ECO:0000313" key="3">
    <source>
        <dbReference type="Proteomes" id="UP000777440"/>
    </source>
</evidence>
<dbReference type="Gene3D" id="3.40.50.150">
    <property type="entry name" value="Vaccinia Virus protein VP39"/>
    <property type="match status" value="1"/>
</dbReference>
<comment type="caution">
    <text evidence="2">The sequence shown here is derived from an EMBL/GenBank/DDBJ whole genome shotgun (WGS) entry which is preliminary data.</text>
</comment>
<sequence length="334" mass="36395">MEQEVEFFTAMRAVVTPLVTASALLQVIDRAERAGMLRELREGSDTTRLAAATGLPLDTVVALCGALVANGIAEPVADGFRLTPDWRAITGGGAFVSLADMIAQSRVIDAMLSGRESAYASLSPEDRSTFAHAVSPNPYSPELVERIRAEIAASPWWSGMTEGGRHLELGCGVAGRMLTVLQAMPRLRAVGVELDPALAEEARRRASDLGIRDRIEIVTGDATTYRTDEPFDFGFWSQWFFPTPSRQAALASLFANVRSGGVVRSPVFGDHGRMADDPHGDEARQYSLNRVMLDGWGVPERTPEQLKAEFEDAGFIDVTIVYHDINDGIYARRP</sequence>
<dbReference type="GO" id="GO:0032259">
    <property type="term" value="P:methylation"/>
    <property type="evidence" value="ECO:0007669"/>
    <property type="project" value="UniProtKB-KW"/>
</dbReference>
<gene>
    <name evidence="2" type="ORF">JNB61_12720</name>
</gene>
<dbReference type="Proteomes" id="UP000777440">
    <property type="component" value="Unassembled WGS sequence"/>
</dbReference>
<keyword evidence="2" id="KW-0489">Methyltransferase</keyword>
<dbReference type="InterPro" id="IPR041698">
    <property type="entry name" value="Methyltransf_25"/>
</dbReference>
<keyword evidence="3" id="KW-1185">Reference proteome</keyword>
<proteinExistence type="predicted"/>
<dbReference type="Pfam" id="PF13649">
    <property type="entry name" value="Methyltransf_25"/>
    <property type="match status" value="1"/>
</dbReference>
<name>A0ABS7I206_9MICO</name>
<dbReference type="GO" id="GO:0008168">
    <property type="term" value="F:methyltransferase activity"/>
    <property type="evidence" value="ECO:0007669"/>
    <property type="project" value="UniProtKB-KW"/>
</dbReference>
<evidence type="ECO:0000313" key="2">
    <source>
        <dbReference type="EMBL" id="MBW9110639.1"/>
    </source>
</evidence>
<dbReference type="SUPFAM" id="SSF53335">
    <property type="entry name" value="S-adenosyl-L-methionine-dependent methyltransferases"/>
    <property type="match status" value="1"/>
</dbReference>
<reference evidence="2 3" key="1">
    <citation type="journal article" date="2021" name="MBio">
        <title>Poor Competitiveness of Bradyrhizobium in Pigeon Pea Root Colonization in Indian Soils.</title>
        <authorList>
            <person name="Chalasani D."/>
            <person name="Basu A."/>
            <person name="Pullabhotla S.V.S.R.N."/>
            <person name="Jorrin B."/>
            <person name="Neal A.L."/>
            <person name="Poole P.S."/>
            <person name="Podile A.R."/>
            <person name="Tkacz A."/>
        </authorList>
    </citation>
    <scope>NUCLEOTIDE SEQUENCE [LARGE SCALE GENOMIC DNA]</scope>
    <source>
        <strain evidence="2 3">HU12</strain>
    </source>
</reference>
<dbReference type="CDD" id="cd02440">
    <property type="entry name" value="AdoMet_MTases"/>
    <property type="match status" value="1"/>
</dbReference>
<protein>
    <submittedName>
        <fullName evidence="2">Methyltransferase domain-containing protein</fullName>
    </submittedName>
</protein>
<accession>A0ABS7I206</accession>
<evidence type="ECO:0000259" key="1">
    <source>
        <dbReference type="Pfam" id="PF13649"/>
    </source>
</evidence>
<dbReference type="RefSeq" id="WP_220339846.1">
    <property type="nucleotide sequence ID" value="NZ_JAEUAX010000006.1"/>
</dbReference>
<organism evidence="2 3">
    <name type="scientific">Microbacterium ureisolvens</name>
    <dbReference type="NCBI Taxonomy" id="2781186"/>
    <lineage>
        <taxon>Bacteria</taxon>
        <taxon>Bacillati</taxon>
        <taxon>Actinomycetota</taxon>
        <taxon>Actinomycetes</taxon>
        <taxon>Micrococcales</taxon>
        <taxon>Microbacteriaceae</taxon>
        <taxon>Microbacterium</taxon>
    </lineage>
</organism>
<keyword evidence="2" id="KW-0808">Transferase</keyword>
<feature type="domain" description="Methyltransferase" evidence="1">
    <location>
        <begin position="167"/>
        <end position="261"/>
    </location>
</feature>